<keyword evidence="1" id="KW-0732">Signal</keyword>
<reference evidence="3 4" key="1">
    <citation type="submission" date="2016-10" db="EMBL/GenBank/DDBJ databases">
        <authorList>
            <person name="Varghese N."/>
            <person name="Submissions S."/>
        </authorList>
    </citation>
    <scope>NUCLEOTIDE SEQUENCE [LARGE SCALE GENOMIC DNA]</scope>
    <source>
        <strain evidence="3 4">LMG 22274</strain>
    </source>
</reference>
<evidence type="ECO:0000313" key="3">
    <source>
        <dbReference type="EMBL" id="SEJ39886.1"/>
    </source>
</evidence>
<evidence type="ECO:0000256" key="1">
    <source>
        <dbReference type="SAM" id="SignalP"/>
    </source>
</evidence>
<accession>A0AAQ1GDZ3</accession>
<dbReference type="EMBL" id="FNZM01000004">
    <property type="protein sequence ID" value="SEJ39886.1"/>
    <property type="molecule type" value="Genomic_DNA"/>
</dbReference>
<evidence type="ECO:0000313" key="2">
    <source>
        <dbReference type="EMBL" id="PXX18611.1"/>
    </source>
</evidence>
<reference evidence="2 5" key="2">
    <citation type="submission" date="2018-05" db="EMBL/GenBank/DDBJ databases">
        <title>Genomic Encyclopedia of Type Strains, Phase IV (KMG-V): Genome sequencing to study the core and pangenomes of soil and plant-associated prokaryotes.</title>
        <authorList>
            <person name="Whitman W."/>
        </authorList>
    </citation>
    <scope>NUCLEOTIDE SEQUENCE [LARGE SCALE GENOMIC DNA]</scope>
    <source>
        <strain evidence="2 5">SIr-6563</strain>
    </source>
</reference>
<dbReference type="Pfam" id="PF12779">
    <property type="entry name" value="WXXGXW"/>
    <property type="match status" value="2"/>
</dbReference>
<evidence type="ECO:0000313" key="4">
    <source>
        <dbReference type="Proteomes" id="UP000183529"/>
    </source>
</evidence>
<comment type="caution">
    <text evidence="3">The sequence shown here is derived from an EMBL/GenBank/DDBJ whole genome shotgun (WGS) entry which is preliminary data.</text>
</comment>
<feature type="signal peptide" evidence="1">
    <location>
        <begin position="1"/>
        <end position="23"/>
    </location>
</feature>
<dbReference type="Proteomes" id="UP000247515">
    <property type="component" value="Unassembled WGS sequence"/>
</dbReference>
<dbReference type="EMBL" id="QJJV01000004">
    <property type="protein sequence ID" value="PXX18611.1"/>
    <property type="molecule type" value="Genomic_DNA"/>
</dbReference>
<feature type="chain" id="PRO_5043026632" evidence="1">
    <location>
        <begin position="24"/>
        <end position="105"/>
    </location>
</feature>
<sequence>MSNPSLRTLVSAAVLALASVSFAVPVTAFAQTVIIAPHAPPPMRVETVPPPRPGFVWDPGHWHWAHGDYVWRPGHWQPVRAGYHWVPGHWIAHGPNWRWVPGHWA</sequence>
<name>A0AAQ1GDZ3_9BURK</name>
<evidence type="ECO:0000313" key="5">
    <source>
        <dbReference type="Proteomes" id="UP000247515"/>
    </source>
</evidence>
<protein>
    <submittedName>
        <fullName evidence="3">YXWGXW repeat-containing protein</fullName>
    </submittedName>
</protein>
<proteinExistence type="predicted"/>
<organism evidence="3 4">
    <name type="scientific">Paraburkholderia tropica</name>
    <dbReference type="NCBI Taxonomy" id="92647"/>
    <lineage>
        <taxon>Bacteria</taxon>
        <taxon>Pseudomonadati</taxon>
        <taxon>Pseudomonadota</taxon>
        <taxon>Betaproteobacteria</taxon>
        <taxon>Burkholderiales</taxon>
        <taxon>Burkholderiaceae</taxon>
        <taxon>Paraburkholderia</taxon>
    </lineage>
</organism>
<gene>
    <name evidence="2" type="ORF">C7400_104121</name>
    <name evidence="3" type="ORF">SAMN05216550_104308</name>
</gene>
<dbReference type="InterPro" id="IPR024447">
    <property type="entry name" value="YXWGXW_rpt"/>
</dbReference>
<dbReference type="RefSeq" id="WP_080180219.1">
    <property type="nucleotide sequence ID" value="NZ_CADFGN010000007.1"/>
</dbReference>
<keyword evidence="5" id="KW-1185">Reference proteome</keyword>
<dbReference type="AlphaFoldDB" id="A0AAQ1GDZ3"/>
<dbReference type="Proteomes" id="UP000183529">
    <property type="component" value="Unassembled WGS sequence"/>
</dbReference>